<organism evidence="4 5">
    <name type="scientific">Streptococcus constellatus subsp. pharyngis SK1060 = CCUG 46377</name>
    <dbReference type="NCBI Taxonomy" id="1035184"/>
    <lineage>
        <taxon>Bacteria</taxon>
        <taxon>Bacillati</taxon>
        <taxon>Bacillota</taxon>
        <taxon>Bacilli</taxon>
        <taxon>Lactobacillales</taxon>
        <taxon>Streptococcaceae</taxon>
        <taxon>Streptococcus</taxon>
        <taxon>Streptococcus anginosus group</taxon>
    </lineage>
</organism>
<dbReference type="PROSITE" id="PS50862">
    <property type="entry name" value="AA_TRNA_LIGASE_II"/>
    <property type="match status" value="1"/>
</dbReference>
<dbReference type="GO" id="GO:0006427">
    <property type="term" value="P:histidyl-tRNA aminoacylation"/>
    <property type="evidence" value="ECO:0007669"/>
    <property type="project" value="UniProtKB-UniRule"/>
</dbReference>
<dbReference type="eggNOG" id="COG0124">
    <property type="taxonomic scope" value="Bacteria"/>
</dbReference>
<protein>
    <recommendedName>
        <fullName evidence="2">Histidine--tRNA ligase</fullName>
        <ecNumber evidence="2">6.1.1.21</ecNumber>
    </recommendedName>
</protein>
<dbReference type="InterPro" id="IPR041715">
    <property type="entry name" value="HisRS-like_core"/>
</dbReference>
<dbReference type="InterPro" id="IPR006195">
    <property type="entry name" value="aa-tRNA-synth_II"/>
</dbReference>
<dbReference type="GO" id="GO:0005737">
    <property type="term" value="C:cytoplasm"/>
    <property type="evidence" value="ECO:0007669"/>
    <property type="project" value="UniProtKB-UniRule"/>
</dbReference>
<dbReference type="NCBIfam" id="TIGR00442">
    <property type="entry name" value="hisS"/>
    <property type="match status" value="1"/>
</dbReference>
<dbReference type="EMBL" id="AFUP01000009">
    <property type="protein sequence ID" value="EGV07088.1"/>
    <property type="molecule type" value="Genomic_DNA"/>
</dbReference>
<accession>F9PAE1</accession>
<comment type="similarity">
    <text evidence="1">Belongs to the class-II aminoacyl-tRNA synthetase family.</text>
</comment>
<feature type="domain" description="Aminoacyl-transfer RNA synthetases class-II family profile" evidence="3">
    <location>
        <begin position="23"/>
        <end position="185"/>
    </location>
</feature>
<dbReference type="Proteomes" id="UP000003287">
    <property type="component" value="Unassembled WGS sequence"/>
</dbReference>
<evidence type="ECO:0000313" key="4">
    <source>
        <dbReference type="EMBL" id="EGV07088.1"/>
    </source>
</evidence>
<dbReference type="AlphaFoldDB" id="F9PAE1"/>
<dbReference type="PANTHER" id="PTHR43707:SF1">
    <property type="entry name" value="HISTIDINE--TRNA LIGASE, MITOCHONDRIAL-RELATED"/>
    <property type="match status" value="1"/>
</dbReference>
<dbReference type="SUPFAM" id="SSF55681">
    <property type="entry name" value="Class II aaRS and biotin synthetases"/>
    <property type="match status" value="1"/>
</dbReference>
<dbReference type="CDD" id="cd00773">
    <property type="entry name" value="HisRS-like_core"/>
    <property type="match status" value="1"/>
</dbReference>
<evidence type="ECO:0000256" key="1">
    <source>
        <dbReference type="ARBA" id="ARBA00008226"/>
    </source>
</evidence>
<evidence type="ECO:0000259" key="3">
    <source>
        <dbReference type="PROSITE" id="PS50862"/>
    </source>
</evidence>
<dbReference type="InterPro" id="IPR004516">
    <property type="entry name" value="HisRS/HisZ"/>
</dbReference>
<name>F9PAE1_STRCV</name>
<dbReference type="InterPro" id="IPR015807">
    <property type="entry name" value="His-tRNA-ligase"/>
</dbReference>
<dbReference type="InterPro" id="IPR045864">
    <property type="entry name" value="aa-tRNA-synth_II/BPL/LPL"/>
</dbReference>
<gene>
    <name evidence="4" type="ORF">HMPREF1042_2197</name>
</gene>
<evidence type="ECO:0000256" key="2">
    <source>
        <dbReference type="NCBIfam" id="TIGR00442"/>
    </source>
</evidence>
<proteinExistence type="inferred from homology"/>
<reference evidence="4 5" key="1">
    <citation type="submission" date="2011-06" db="EMBL/GenBank/DDBJ databases">
        <authorList>
            <person name="Harkins D.M."/>
            <person name="Madupu R."/>
            <person name="Durkin A.S."/>
            <person name="Torralba M."/>
            <person name="Methe B."/>
            <person name="Sutton G.G."/>
            <person name="Nelson K.E."/>
        </authorList>
    </citation>
    <scope>NUCLEOTIDE SEQUENCE [LARGE SCALE GENOMIC DNA]</scope>
    <source>
        <strain evidence="4 5">SK1060</strain>
    </source>
</reference>
<dbReference type="GO" id="GO:0140096">
    <property type="term" value="F:catalytic activity, acting on a protein"/>
    <property type="evidence" value="ECO:0007669"/>
    <property type="project" value="UniProtKB-ARBA"/>
</dbReference>
<dbReference type="Pfam" id="PF13393">
    <property type="entry name" value="tRNA-synt_His"/>
    <property type="match status" value="1"/>
</dbReference>
<keyword evidence="4" id="KW-0436">Ligase</keyword>
<dbReference type="PANTHER" id="PTHR43707">
    <property type="entry name" value="HISTIDYL-TRNA SYNTHETASE"/>
    <property type="match status" value="1"/>
</dbReference>
<dbReference type="Gene3D" id="3.30.930.10">
    <property type="entry name" value="Bira Bifunctional Protein, Domain 2"/>
    <property type="match status" value="1"/>
</dbReference>
<dbReference type="EC" id="6.1.1.21" evidence="2"/>
<dbReference type="GO" id="GO:0004821">
    <property type="term" value="F:histidine-tRNA ligase activity"/>
    <property type="evidence" value="ECO:0007669"/>
    <property type="project" value="UniProtKB-UniRule"/>
</dbReference>
<sequence>MKLQKPKGTQDILPKDSGKWQYVEEFARNTFKKYNYAEIRTPLFEHYEVISRSVGDTTDIVTKEMYDFYDKGDRHITLRPEGTAPVVRSYVENKLFAPEIQKPVKLYYMGSMFRYERPQAGRLREFHQIGVECFGSNNPATDVETIAMAAQFFNEIGIRNVTLQLNSLGNAESRAAYRQALIDYLTPLKDSLSKDSQRRLEENPLRVLDSKEKKINSLLKMHPLSWII</sequence>
<evidence type="ECO:0000313" key="5">
    <source>
        <dbReference type="Proteomes" id="UP000003287"/>
    </source>
</evidence>
<dbReference type="GO" id="GO:0005524">
    <property type="term" value="F:ATP binding"/>
    <property type="evidence" value="ECO:0007669"/>
    <property type="project" value="InterPro"/>
</dbReference>
<dbReference type="GO" id="GO:0016740">
    <property type="term" value="F:transferase activity"/>
    <property type="evidence" value="ECO:0007669"/>
    <property type="project" value="UniProtKB-ARBA"/>
</dbReference>